<keyword evidence="2" id="KW-0285">Flavoprotein</keyword>
<organism evidence="8 9">
    <name type="scientific">Nonlabens marinus S1-08</name>
    <dbReference type="NCBI Taxonomy" id="1454201"/>
    <lineage>
        <taxon>Bacteria</taxon>
        <taxon>Pseudomonadati</taxon>
        <taxon>Bacteroidota</taxon>
        <taxon>Flavobacteriia</taxon>
        <taxon>Flavobacteriales</taxon>
        <taxon>Flavobacteriaceae</taxon>
        <taxon>Nonlabens</taxon>
    </lineage>
</organism>
<dbReference type="Gene3D" id="3.30.390.30">
    <property type="match status" value="1"/>
</dbReference>
<feature type="domain" description="Pyridine nucleotide-disulphide oxidoreductase dimerisation" evidence="6">
    <location>
        <begin position="337"/>
        <end position="442"/>
    </location>
</feature>
<comment type="cofactor">
    <cofactor evidence="4">
        <name>FAD</name>
        <dbReference type="ChEBI" id="CHEBI:57692"/>
    </cofactor>
    <text evidence="4">Binds 1 FAD per subunit.</text>
</comment>
<dbReference type="GO" id="GO:0016491">
    <property type="term" value="F:oxidoreductase activity"/>
    <property type="evidence" value="ECO:0007669"/>
    <property type="project" value="InterPro"/>
</dbReference>
<dbReference type="STRING" id="1454201.NMS_0563"/>
<dbReference type="SUPFAM" id="SSF51905">
    <property type="entry name" value="FAD/NAD(P)-binding domain"/>
    <property type="match status" value="1"/>
</dbReference>
<dbReference type="PIRSF" id="PIRSF000350">
    <property type="entry name" value="Mercury_reductase_MerA"/>
    <property type="match status" value="1"/>
</dbReference>
<dbReference type="EMBL" id="AP014548">
    <property type="protein sequence ID" value="BAO54572.1"/>
    <property type="molecule type" value="Genomic_DNA"/>
</dbReference>
<feature type="binding site" evidence="4">
    <location>
        <position position="112"/>
    </location>
    <ligand>
        <name>FAD</name>
        <dbReference type="ChEBI" id="CHEBI:57692"/>
    </ligand>
</feature>
<keyword evidence="9" id="KW-1185">Reference proteome</keyword>
<feature type="binding site" evidence="4">
    <location>
        <position position="302"/>
    </location>
    <ligand>
        <name>FAD</name>
        <dbReference type="ChEBI" id="CHEBI:57692"/>
    </ligand>
</feature>
<dbReference type="InterPro" id="IPR004099">
    <property type="entry name" value="Pyr_nucl-diS_OxRdtase_dimer"/>
</dbReference>
<feature type="binding site" evidence="4">
    <location>
        <position position="194"/>
    </location>
    <ligand>
        <name>NAD(+)</name>
        <dbReference type="ChEBI" id="CHEBI:57540"/>
    </ligand>
</feature>
<evidence type="ECO:0000313" key="8">
    <source>
        <dbReference type="EMBL" id="BAO54572.1"/>
    </source>
</evidence>
<evidence type="ECO:0000256" key="1">
    <source>
        <dbReference type="ARBA" id="ARBA00007532"/>
    </source>
</evidence>
<dbReference type="KEGG" id="nmf:NMS_0563"/>
<evidence type="ECO:0000256" key="2">
    <source>
        <dbReference type="ARBA" id="ARBA00022630"/>
    </source>
</evidence>
<feature type="binding site" evidence="4">
    <location>
        <position position="261"/>
    </location>
    <ligand>
        <name>NAD(+)</name>
        <dbReference type="ChEBI" id="CHEBI:57540"/>
    </ligand>
</feature>
<dbReference type="Proteomes" id="UP000031760">
    <property type="component" value="Chromosome"/>
</dbReference>
<dbReference type="AlphaFoldDB" id="W8VWA0"/>
<proteinExistence type="inferred from homology"/>
<dbReference type="InterPro" id="IPR001100">
    <property type="entry name" value="Pyr_nuc-diS_OxRdtase"/>
</dbReference>
<dbReference type="Pfam" id="PF02852">
    <property type="entry name" value="Pyr_redox_dim"/>
    <property type="match status" value="1"/>
</dbReference>
<dbReference type="Gene3D" id="3.50.50.60">
    <property type="entry name" value="FAD/NAD(P)-binding domain"/>
    <property type="match status" value="2"/>
</dbReference>
<protein>
    <submittedName>
        <fullName evidence="8">Similar to glutathione reductase</fullName>
    </submittedName>
</protein>
<dbReference type="InterPro" id="IPR036188">
    <property type="entry name" value="FAD/NAD-bd_sf"/>
</dbReference>
<dbReference type="PRINTS" id="PR00411">
    <property type="entry name" value="PNDRDTASEI"/>
</dbReference>
<feature type="binding site" evidence="4">
    <location>
        <begin position="171"/>
        <end position="178"/>
    </location>
    <ligand>
        <name>NAD(+)</name>
        <dbReference type="ChEBI" id="CHEBI:57540"/>
    </ligand>
</feature>
<dbReference type="PRINTS" id="PR00368">
    <property type="entry name" value="FADPNR"/>
</dbReference>
<dbReference type="OrthoDB" id="9800167at2"/>
<feature type="domain" description="FAD/NAD(P)-binding" evidence="7">
    <location>
        <begin position="4"/>
        <end position="310"/>
    </location>
</feature>
<evidence type="ECO:0000256" key="4">
    <source>
        <dbReference type="PIRSR" id="PIRSR000350-3"/>
    </source>
</evidence>
<dbReference type="GO" id="GO:0000166">
    <property type="term" value="F:nucleotide binding"/>
    <property type="evidence" value="ECO:0007669"/>
    <property type="project" value="UniProtKB-KW"/>
</dbReference>
<reference evidence="8 9" key="1">
    <citation type="journal article" date="2014" name="Proc. Natl. Acad. Sci. U.S.A.">
        <title>Functional characterization of flavobacteria rhodopsins reveals a unique class of light-driven chloride pump in bacteria.</title>
        <authorList>
            <person name="Yoshizawa S."/>
            <person name="Kumagai Y."/>
            <person name="Kim H."/>
            <person name="Ogura Y."/>
            <person name="Hayashi T."/>
            <person name="Iwasaki W."/>
            <person name="DeLong E.F."/>
            <person name="Kogure K."/>
        </authorList>
    </citation>
    <scope>NUCLEOTIDE SEQUENCE [LARGE SCALE GENOMIC DNA]</scope>
    <source>
        <strain evidence="8 9">S1-08</strain>
    </source>
</reference>
<evidence type="ECO:0000259" key="7">
    <source>
        <dbReference type="Pfam" id="PF07992"/>
    </source>
</evidence>
<evidence type="ECO:0000256" key="5">
    <source>
        <dbReference type="PIRSR" id="PIRSR000350-4"/>
    </source>
</evidence>
<evidence type="ECO:0000313" key="9">
    <source>
        <dbReference type="Proteomes" id="UP000031760"/>
    </source>
</evidence>
<keyword evidence="3 4" id="KW-0274">FAD</keyword>
<keyword evidence="4" id="KW-0547">Nucleotide-binding</keyword>
<dbReference type="InterPro" id="IPR023753">
    <property type="entry name" value="FAD/NAD-binding_dom"/>
</dbReference>
<keyword evidence="4" id="KW-0520">NAD</keyword>
<name>W8VWA0_9FLAO</name>
<evidence type="ECO:0000256" key="3">
    <source>
        <dbReference type="ARBA" id="ARBA00022827"/>
    </source>
</evidence>
<gene>
    <name evidence="8" type="ORF">NMS_0563</name>
</gene>
<dbReference type="PANTHER" id="PTHR43014:SF5">
    <property type="entry name" value="GLUTATHIONE REDUCTASE (NADPH)"/>
    <property type="match status" value="1"/>
</dbReference>
<dbReference type="PANTHER" id="PTHR43014">
    <property type="entry name" value="MERCURIC REDUCTASE"/>
    <property type="match status" value="1"/>
</dbReference>
<dbReference type="InterPro" id="IPR016156">
    <property type="entry name" value="FAD/NAD-linked_Rdtase_dimer_sf"/>
</dbReference>
<evidence type="ECO:0000259" key="6">
    <source>
        <dbReference type="Pfam" id="PF02852"/>
    </source>
</evidence>
<dbReference type="HOGENOM" id="CLU_016755_2_0_10"/>
<accession>W8VWA0</accession>
<dbReference type="Pfam" id="PF07992">
    <property type="entry name" value="Pyr_redox_2"/>
    <property type="match status" value="1"/>
</dbReference>
<feature type="disulfide bond" description="Redox-active" evidence="5">
    <location>
        <begin position="41"/>
        <end position="46"/>
    </location>
</feature>
<comment type="similarity">
    <text evidence="1">Belongs to the class-I pyridine nucleotide-disulfide oxidoreductase family.</text>
</comment>
<sequence length="445" mass="49111">MKHYDVFILGTGTAGKLVANRCADAGLTVGIIDNREYGGTCSQRGCDPKKLMLASSEALEAARNMKGDGITGDIAINWIDVYNYARRYAQDIPDNTEEFLKELGVDRHHGEGYFVDEKTFRYGDTSLTADKFVIATGMKPLELKIPGAEHLLTSDDFFNLKDLPEKVLFIGGGYVGMEFSHMLARAGVKVTVVEQGEQLLPPFEKYTVDFLKECSEELGIDILLNSQAAAVEKDGDRFIVKYSKDGILHQVTSDLIFNTAGRVPSIKQLQLENAGVVTDRSGIVVNEYFQSTSNERFYACGDVSSKNVPLTPLSGLEANIAAKNITEGKHAFIPVDIPSVAFTIPQVAGIGLTEKQAKATGKKFKVFFQNASGWFNTRRIKAGCYAYKVIVDEETRMVLGAHIISHEAGETINIFSVAMNHDITFQYLQQTIFTYPSWANDIKSF</sequence>
<dbReference type="SUPFAM" id="SSF55424">
    <property type="entry name" value="FAD/NAD-linked reductases, dimerisation (C-terminal) domain"/>
    <property type="match status" value="1"/>
</dbReference>
<feature type="binding site" evidence="4">
    <location>
        <position position="50"/>
    </location>
    <ligand>
        <name>FAD</name>
        <dbReference type="ChEBI" id="CHEBI:57692"/>
    </ligand>
</feature>